<evidence type="ECO:0000313" key="8">
    <source>
        <dbReference type="Proteomes" id="UP000252884"/>
    </source>
</evidence>
<dbReference type="GO" id="GO:0003677">
    <property type="term" value="F:DNA binding"/>
    <property type="evidence" value="ECO:0007669"/>
    <property type="project" value="InterPro"/>
</dbReference>
<dbReference type="InterPro" id="IPR013249">
    <property type="entry name" value="RNA_pol_sigma70_r4_t2"/>
</dbReference>
<dbReference type="InterPro" id="IPR007627">
    <property type="entry name" value="RNA_pol_sigma70_r2"/>
</dbReference>
<keyword evidence="2" id="KW-0805">Transcription regulation</keyword>
<dbReference type="AlphaFoldDB" id="A0A368XY53"/>
<dbReference type="NCBIfam" id="TIGR02937">
    <property type="entry name" value="sigma70-ECF"/>
    <property type="match status" value="1"/>
</dbReference>
<dbReference type="CDD" id="cd06171">
    <property type="entry name" value="Sigma70_r4"/>
    <property type="match status" value="1"/>
</dbReference>
<dbReference type="GO" id="GO:0006352">
    <property type="term" value="P:DNA-templated transcription initiation"/>
    <property type="evidence" value="ECO:0007669"/>
    <property type="project" value="InterPro"/>
</dbReference>
<dbReference type="Proteomes" id="UP000252884">
    <property type="component" value="Unassembled WGS sequence"/>
</dbReference>
<comment type="similarity">
    <text evidence="1">Belongs to the sigma-70 factor family. ECF subfamily.</text>
</comment>
<dbReference type="GO" id="GO:0016987">
    <property type="term" value="F:sigma factor activity"/>
    <property type="evidence" value="ECO:0007669"/>
    <property type="project" value="UniProtKB-KW"/>
</dbReference>
<evidence type="ECO:0000256" key="3">
    <source>
        <dbReference type="ARBA" id="ARBA00023082"/>
    </source>
</evidence>
<reference evidence="7 8" key="1">
    <citation type="submission" date="2018-07" db="EMBL/GenBank/DDBJ databases">
        <title>Genomic Encyclopedia of Type Strains, Phase IV (KMG-IV): sequencing the most valuable type-strain genomes for metagenomic binning, comparative biology and taxonomic classification.</title>
        <authorList>
            <person name="Goeker M."/>
        </authorList>
    </citation>
    <scope>NUCLEOTIDE SEQUENCE [LARGE SCALE GENOMIC DNA]</scope>
    <source>
        <strain evidence="7 8">DSM 21634</strain>
    </source>
</reference>
<dbReference type="EMBL" id="QPJK01000003">
    <property type="protein sequence ID" value="RCW72902.1"/>
    <property type="molecule type" value="Genomic_DNA"/>
</dbReference>
<evidence type="ECO:0000259" key="6">
    <source>
        <dbReference type="Pfam" id="PF08281"/>
    </source>
</evidence>
<name>A0A368XY53_9BURK</name>
<keyword evidence="8" id="KW-1185">Reference proteome</keyword>
<dbReference type="InterPro" id="IPR014284">
    <property type="entry name" value="RNA_pol_sigma-70_dom"/>
</dbReference>
<gene>
    <name evidence="7" type="ORF">DES41_103510</name>
</gene>
<dbReference type="SUPFAM" id="SSF88946">
    <property type="entry name" value="Sigma2 domain of RNA polymerase sigma factors"/>
    <property type="match status" value="1"/>
</dbReference>
<evidence type="ECO:0000256" key="1">
    <source>
        <dbReference type="ARBA" id="ARBA00010641"/>
    </source>
</evidence>
<dbReference type="Pfam" id="PF08281">
    <property type="entry name" value="Sigma70_r4_2"/>
    <property type="match status" value="1"/>
</dbReference>
<dbReference type="FunFam" id="1.10.10.10:FF:000427">
    <property type="entry name" value="RNA polymerase sigma factor"/>
    <property type="match status" value="1"/>
</dbReference>
<keyword evidence="3" id="KW-0731">Sigma factor</keyword>
<dbReference type="InterPro" id="IPR013324">
    <property type="entry name" value="RNA_pol_sigma_r3/r4-like"/>
</dbReference>
<protein>
    <submittedName>
        <fullName evidence="7">RNA polymerase sigma-70 factor (ECF subfamily)</fullName>
    </submittedName>
</protein>
<dbReference type="NCBIfam" id="NF009180">
    <property type="entry name" value="PRK12528.1"/>
    <property type="match status" value="1"/>
</dbReference>
<dbReference type="Pfam" id="PF04542">
    <property type="entry name" value="Sigma70_r2"/>
    <property type="match status" value="1"/>
</dbReference>
<dbReference type="SUPFAM" id="SSF88659">
    <property type="entry name" value="Sigma3 and sigma4 domains of RNA polymerase sigma factors"/>
    <property type="match status" value="1"/>
</dbReference>
<keyword evidence="4" id="KW-0804">Transcription</keyword>
<dbReference type="InterPro" id="IPR036388">
    <property type="entry name" value="WH-like_DNA-bd_sf"/>
</dbReference>
<evidence type="ECO:0000313" key="7">
    <source>
        <dbReference type="EMBL" id="RCW72902.1"/>
    </source>
</evidence>
<sequence length="176" mass="19769">MPFAPPLPMPAEPAPHSPIHALYADHHGWLQSWLRKKLGNTFDAADLAHDTFVRMLAGQHPPTIAQPRAYLTRIAQNLLANWCQRQALERAYLQALAAMPEALSPSPEQRLLILQTLHEVDAMLDALKPQARRAFLLSQIDGLKYEDIARELGVSLVTVKRYMQQGFRGCLALMTD</sequence>
<evidence type="ECO:0000256" key="2">
    <source>
        <dbReference type="ARBA" id="ARBA00023015"/>
    </source>
</evidence>
<dbReference type="PANTHER" id="PTHR43133:SF63">
    <property type="entry name" value="RNA POLYMERASE SIGMA FACTOR FECI-RELATED"/>
    <property type="match status" value="1"/>
</dbReference>
<evidence type="ECO:0000259" key="5">
    <source>
        <dbReference type="Pfam" id="PF04542"/>
    </source>
</evidence>
<dbReference type="Gene3D" id="1.10.1740.10">
    <property type="match status" value="1"/>
</dbReference>
<organism evidence="7 8">
    <name type="scientific">Pseudorhodoferax soli</name>
    <dbReference type="NCBI Taxonomy" id="545864"/>
    <lineage>
        <taxon>Bacteria</taxon>
        <taxon>Pseudomonadati</taxon>
        <taxon>Pseudomonadota</taxon>
        <taxon>Betaproteobacteria</taxon>
        <taxon>Burkholderiales</taxon>
        <taxon>Comamonadaceae</taxon>
    </lineage>
</organism>
<accession>A0A368XY53</accession>
<dbReference type="Gene3D" id="1.10.10.10">
    <property type="entry name" value="Winged helix-like DNA-binding domain superfamily/Winged helix DNA-binding domain"/>
    <property type="match status" value="1"/>
</dbReference>
<evidence type="ECO:0000256" key="4">
    <source>
        <dbReference type="ARBA" id="ARBA00023163"/>
    </source>
</evidence>
<feature type="domain" description="RNA polymerase sigma-70 region 2" evidence="5">
    <location>
        <begin position="22"/>
        <end position="87"/>
    </location>
</feature>
<comment type="caution">
    <text evidence="7">The sequence shown here is derived from an EMBL/GenBank/DDBJ whole genome shotgun (WGS) entry which is preliminary data.</text>
</comment>
<dbReference type="InterPro" id="IPR039425">
    <property type="entry name" value="RNA_pol_sigma-70-like"/>
</dbReference>
<dbReference type="InterPro" id="IPR013325">
    <property type="entry name" value="RNA_pol_sigma_r2"/>
</dbReference>
<proteinExistence type="inferred from homology"/>
<feature type="domain" description="RNA polymerase sigma factor 70 region 4 type 2" evidence="6">
    <location>
        <begin position="118"/>
        <end position="167"/>
    </location>
</feature>
<dbReference type="PANTHER" id="PTHR43133">
    <property type="entry name" value="RNA POLYMERASE ECF-TYPE SIGMA FACTO"/>
    <property type="match status" value="1"/>
</dbReference>